<evidence type="ECO:0000256" key="1">
    <source>
        <dbReference type="SAM" id="MobiDB-lite"/>
    </source>
</evidence>
<dbReference type="InterPro" id="IPR011430">
    <property type="entry name" value="UTP20_N"/>
</dbReference>
<feature type="domain" description="U3 small nucleolar RNA-associated protein 20 C-terminal" evidence="4">
    <location>
        <begin position="2398"/>
        <end position="2760"/>
    </location>
</feature>
<dbReference type="InterPro" id="IPR016024">
    <property type="entry name" value="ARM-type_fold"/>
</dbReference>
<evidence type="ECO:0000259" key="4">
    <source>
        <dbReference type="Pfam" id="PF23099"/>
    </source>
</evidence>
<dbReference type="EMBL" id="JBEDNZ010000006">
    <property type="protein sequence ID" value="KAL0841475.1"/>
    <property type="molecule type" value="Genomic_DNA"/>
</dbReference>
<dbReference type="Pfam" id="PF20416">
    <property type="entry name" value="UTP20"/>
    <property type="match status" value="1"/>
</dbReference>
<feature type="domain" description="U3 small nucleolar RNA-associated protein 20" evidence="3">
    <location>
        <begin position="1819"/>
        <end position="2036"/>
    </location>
</feature>
<dbReference type="Pfam" id="PF07539">
    <property type="entry name" value="UTP20_N"/>
    <property type="match status" value="1"/>
</dbReference>
<evidence type="ECO:0000259" key="3">
    <source>
        <dbReference type="Pfam" id="PF20416"/>
    </source>
</evidence>
<dbReference type="InterPro" id="IPR052575">
    <property type="entry name" value="SSU_processome_comp_20"/>
</dbReference>
<evidence type="ECO:0000259" key="2">
    <source>
        <dbReference type="Pfam" id="PF07539"/>
    </source>
</evidence>
<sequence>MKSKPVKHKSTNTFRFVPFTERINSIDIRHAALYHIEHAYTQQPEENETHFHLALQKWYALNLTENFKKFRKEVFGIITVPQLVHKKDEVFDILERYLNLEDQLCLQPLLEILVSLAKDLRDDFYPQFPRFLDILIKLLNTKDAERLEWTLVCLAFLFKILKPYLKKDIAAVLKRIIPLLSEAHPQYINNFAAESFAFVARDIRDKKKFLDLVLNYLKTNDDAITGCGHLMFEIIRGVSGKFHSCIETFLPLLLETLKDNKDHQDILFKVLTQTIEDSLQTISHKEYTIFWSSVLKFTEEILNENDEESRGLEYILRLAGQVVEHQNGKYLINPPQFVLLLVKVICEQFSESVLEVCAQIGALLLLSPNVSLSQEHAGIIVKVLLPLPYPNILINFVRNVIDYPQFDMHILPPFLNFVLQSGFDNEAMSTLTKICLRKSPLSKNGIKLFDWVKYPVDFGNGLPNLMEHCNSVLNDDIENIVENPSKLMNVLFCLPHIEKIDVDYCVKTLSQLIGKLLKVLNTYNIEGQPEHNRYHCDTSALPRCARYVLFILANAMESAIHISSCKRLKEICDIETLLPVILPCAADPNYLAALNLLDLYLTAYEQENGLSYPHLSLVDSYLRSNVSSPFHIVRLLTTHIYKLFENVTELDKTAQVGGSVERFSIFSRCFAVESIQPSIQEYRSQISMLQKMTFNTTQYTLAKETDYHLFALNYMLGVLYVNFKLLWEPVSEFIAGYGNALTAEEFWPPFYKALTSSFANAKKDLKKFQFDNEMDTNYGLLKELYADYNSISERPDLCNYRNLILKVMTNCIQVCEAKNRDVVVLFLNFIEKEYRRNDSANALKIDVEVRNNTEMEVDEPAVEDVPNAEEITNVIEEPIETVSGKIIFKTLIGIMQVLAQFKNPRALHKEPVFWELYMEFLKHKNAGLQKYALDCVLNYKNKSVTPYKNNLYNLVDENKFKDELTLFKITEDSQNIQPDDREHVIPIILRILYGKMTSKLGADKKGGGQTRRSLVMRYLAGCNENELKMFIEMAFSHLKQYMAMEPRQILEDTIATLDLKSITSPGKIHSILNLFEVVREYFGGYLKDELLTQLFKIFYAVCSLVGAVLAQGEKVHVGYTKVMKNLRTLCLGTLRKLFDQFHEYAWSKDELYVIYETLIWPLIPKLHIEGIHTPTALLKLLNTWCQNPRYYVLLVTVSEKDSKLCPLAALFQLLLAPKTSSGVLNTILDMVEKLLTLTEDNEEKEVPPIESFNVLPITDGKSIANVNEINFGSTILIPHISNILEVMKRRIANSAKSNTVNRRDLLILSRVTELVTTPELCDELLNMLLPILVKKVCMNMAEDNMEHAVTTIINLLGHSTNPQTYIKNIAVLFNKVSPVDVRKLLIKLLTTIAENASNNKDTLTRMASMITEMNAFNKRWIEQPDFERRIDAYKKIYQLSENNEIDLDLAILIVNNCFYFIRTEKDIGLRDGAGLCLKRILPKLLSKYWSMTDGQFLVRDTVLSLISSGIRDTKNEILRNESIALLGELARECPDADVVLSDLAHLANKEDVEVDFFENMCHLQMHRRVRALLKFCKVAKKVAKCPTPRTLTNFILPLATTYICDDKYTDKNTLIDACIEVISTCCRLLPWYHYEVILKTYLNKMRHSTEHQKQLTRILIGILDAFHFDFSKVKNIDLPKALITNTETGTIWKKKPKKDTKDQLVEKDQTEKNAEEVKEIETVEGKMKENETTEEDKEEIDEELALKAADDEAEKDDSTKEVSDVPAFERVTSVSPSVAKRIIKSLSAGLLPQLNRAIGKMTDHEESHKVNRRRTGLERQDEDMLRVPIALALVKLLQRLPGEPLRHQLPGIIIKLCSFLKSPMKQVRITARDIVKKIMITVGTSYLGILLEHLTLLLTKGFQCHVLVSTIHTVLDALKSDFKPGEVNANLEYILEVCTNDLFGALSEEKEVEKLHFKTPEAKPSKKSYVTLMIVSQNITESCLINLLLPFKEVLQKHHSKKIVLKVQEALMHISSGLVTNKFIEMESLFIFLHGIASESIPEFVLGAPKRQITEAQKEKMLRAKPDCFIIPETPKRSREAQGRNVKTSGKANSHVLVEFSLNILYVILKREKVPRMDCKAFVDPLIPLLVDALKSDHVKVTTVAMKCISTLWTIRVSTPTLEEMVQDVVKTIFSILHKYATFEISKQNDNYHLVRNAFKAVTVLIRNVKYFKLEAEQLKTLLLYAEEDCQNDERQANSFSLLKAILEAKLVSTELHEVMEKISKICILSESAKSREEARAIFVSYLTNYSPGKKMEKFIQFFVSQLNFELQHGRESSLKFLDMIINKFPVQQLSKHGDYLLLALGASMLNDSAPECRAAAAACIEAMLKRLPTLDRNKLFDLVLTFFQDTQPIHFELAAQLSTRFVNVEGDDFKGRLNTVLSLVSSKILLLSNDITEGRFVKIRLEQSEDKTDEEKQKEKDHSLIQILNLIDRITVNCASSLKDKKFVSDFDDIAQQCQALLAYPHSWVRLRAAKILGAILSSVNVEELDALVRKKVESERGFIYYDTEVTLRSLVLDLCAQYTPSVTKEMAEEVTSVLFQILKLVHGMSAFKLTPKAIAEESREEAETTAKVNLRWILFKLRKAVNVEVAKAPNSTNIRISVFTMWTHIISSLETEDLHKIIDVLLPPIVRELSVGDAGAPASPVKQLAGRLGKKLRRKIGDIEYGKLVAEVQTRLNIRRAERKKVLLQEKVNNPEKAAKRKLQLKEKKKQAKKMKLETLHGKRPKAKKRKAEDIDVEDKLLIDED</sequence>
<feature type="compositionally biased region" description="Basic residues" evidence="1">
    <location>
        <begin position="2741"/>
        <end position="2756"/>
    </location>
</feature>
<feature type="region of interest" description="Disordered" evidence="1">
    <location>
        <begin position="2735"/>
        <end position="2776"/>
    </location>
</feature>
<proteinExistence type="predicted"/>
<dbReference type="InterPro" id="IPR046523">
    <property type="entry name" value="UTP20_dom"/>
</dbReference>
<comment type="caution">
    <text evidence="5">The sequence shown here is derived from an EMBL/GenBank/DDBJ whole genome shotgun (WGS) entry which is preliminary data.</text>
</comment>
<dbReference type="Proteomes" id="UP001549921">
    <property type="component" value="Unassembled WGS sequence"/>
</dbReference>
<gene>
    <name evidence="5" type="ORF">ABMA28_015152</name>
</gene>
<dbReference type="SUPFAM" id="SSF48371">
    <property type="entry name" value="ARM repeat"/>
    <property type="match status" value="2"/>
</dbReference>
<evidence type="ECO:0000313" key="5">
    <source>
        <dbReference type="EMBL" id="KAL0841475.1"/>
    </source>
</evidence>
<protein>
    <recommendedName>
        <fullName evidence="7">Small subunit processome component 20 homolog</fullName>
    </recommendedName>
</protein>
<organism evidence="5 6">
    <name type="scientific">Loxostege sticticalis</name>
    <name type="common">Beet webworm moth</name>
    <dbReference type="NCBI Taxonomy" id="481309"/>
    <lineage>
        <taxon>Eukaryota</taxon>
        <taxon>Metazoa</taxon>
        <taxon>Ecdysozoa</taxon>
        <taxon>Arthropoda</taxon>
        <taxon>Hexapoda</taxon>
        <taxon>Insecta</taxon>
        <taxon>Pterygota</taxon>
        <taxon>Neoptera</taxon>
        <taxon>Endopterygota</taxon>
        <taxon>Lepidoptera</taxon>
        <taxon>Glossata</taxon>
        <taxon>Ditrysia</taxon>
        <taxon>Pyraloidea</taxon>
        <taxon>Crambidae</taxon>
        <taxon>Pyraustinae</taxon>
        <taxon>Loxostege</taxon>
    </lineage>
</organism>
<feature type="domain" description="U3 small nucleolar RNA-associated protein 20 N-terminal" evidence="2">
    <location>
        <begin position="887"/>
        <end position="1513"/>
    </location>
</feature>
<dbReference type="InterPro" id="IPR011989">
    <property type="entry name" value="ARM-like"/>
</dbReference>
<dbReference type="InterPro" id="IPR057525">
    <property type="entry name" value="UTP20_C"/>
</dbReference>
<accession>A0ABD0TEF9</accession>
<dbReference type="Gene3D" id="1.25.10.10">
    <property type="entry name" value="Leucine-rich Repeat Variant"/>
    <property type="match status" value="2"/>
</dbReference>
<dbReference type="PANTHER" id="PTHR17695">
    <property type="entry name" value="SMALL SUBUNIT PROCESSOME COMPONENT 20 HOMOLOG"/>
    <property type="match status" value="1"/>
</dbReference>
<reference evidence="5 6" key="1">
    <citation type="submission" date="2024-06" db="EMBL/GenBank/DDBJ databases">
        <title>A chromosome-level genome assembly of beet webworm, Loxostege sticticalis.</title>
        <authorList>
            <person name="Zhang Y."/>
        </authorList>
    </citation>
    <scope>NUCLEOTIDE SEQUENCE [LARGE SCALE GENOMIC DNA]</scope>
    <source>
        <strain evidence="5">AQ028</strain>
        <tissue evidence="5">Male pupae</tissue>
    </source>
</reference>
<name>A0ABD0TEF9_LOXSC</name>
<evidence type="ECO:0008006" key="7">
    <source>
        <dbReference type="Google" id="ProtNLM"/>
    </source>
</evidence>
<evidence type="ECO:0000313" key="6">
    <source>
        <dbReference type="Proteomes" id="UP001549921"/>
    </source>
</evidence>
<dbReference type="PANTHER" id="PTHR17695:SF11">
    <property type="entry name" value="SMALL SUBUNIT PROCESSOME COMPONENT 20 HOMOLOG"/>
    <property type="match status" value="1"/>
</dbReference>
<dbReference type="Pfam" id="PF23099">
    <property type="entry name" value="UTP20_C"/>
    <property type="match status" value="1"/>
</dbReference>